<gene>
    <name evidence="2" type="ORF">EXZ61_05430</name>
</gene>
<dbReference type="Pfam" id="PF18536">
    <property type="entry name" value="DUF5623"/>
    <property type="match status" value="1"/>
</dbReference>
<protein>
    <recommendedName>
        <fullName evidence="1">DUF5623 domain-containing protein</fullName>
    </recommendedName>
</protein>
<reference evidence="3" key="2">
    <citation type="journal article" date="2020" name="Int. J. Syst. Evol. Microbiol.">
        <title>Genomic insights into a novel species Rhodoferax aquaticus sp. nov., isolated from freshwater.</title>
        <authorList>
            <person name="Li T."/>
            <person name="Zhuo Y."/>
            <person name="Jin C.Z."/>
            <person name="Wu X."/>
            <person name="Ko S.R."/>
            <person name="Jin F.J."/>
            <person name="Ahn C.Y."/>
            <person name="Oh H.M."/>
            <person name="Lee H.G."/>
            <person name="Jin L."/>
        </authorList>
    </citation>
    <scope>NUCLEOTIDE SEQUENCE [LARGE SCALE GENOMIC DNA]</scope>
    <source>
        <strain evidence="3">Gr-4</strain>
    </source>
</reference>
<dbReference type="InterPro" id="IPR040531">
    <property type="entry name" value="DUF5623"/>
</dbReference>
<keyword evidence="3" id="KW-1185">Reference proteome</keyword>
<dbReference type="EMBL" id="CP036282">
    <property type="protein sequence ID" value="QDL53662.1"/>
    <property type="molecule type" value="Genomic_DNA"/>
</dbReference>
<dbReference type="KEGG" id="rhg:EXZ61_05430"/>
<accession>A0A515ELX8</accession>
<name>A0A515ELX8_9BURK</name>
<sequence length="441" mass="50234">MSSENIRPSTLDGIKRLAKSIKTERAIQHAVALDESARLAGFENFRHARNKLQFDQPKTHKLRSVHRVFLTVYWRDKKTDIRGRETLELHLSTLWSDLIQPVHFQNHRAMANFRREGPDHLAKPELADSQSRARYYACAAARALQFMDATKLRPSKSHSRAYPGGRSSNAVPAHDHESIWYDPETKRYLYVDEPYEAAVERATKEREAWAIRHGFTIMKPTWPGMYFPDGGSRLFLIADSQKGIPLAPVVAALERLPAPIVEATWDGESASSLPYFISPGTIEHAKAIKLPPQKPSKPTTGKRNTVGYVQTFVGAQRRPNGTMPVETHAKVGELLKSVLVASYHRKGVYNRVDGIRSELDEWTMREYNRAELPSEVFFDLYYHESGNTYERSLSENERLKHTHSLEEVKRILAAHYPDSKPLRTVLNKVDGAIKSMQNWGA</sequence>
<dbReference type="Proteomes" id="UP000317365">
    <property type="component" value="Chromosome"/>
</dbReference>
<reference evidence="3" key="1">
    <citation type="submission" date="2019-02" db="EMBL/GenBank/DDBJ databases">
        <title>Complete genome sequence of Rhodoferax sp. Gr-4.</title>
        <authorList>
            <person name="Jin L."/>
        </authorList>
    </citation>
    <scope>NUCLEOTIDE SEQUENCE [LARGE SCALE GENOMIC DNA]</scope>
    <source>
        <strain evidence="3">Gr-4</strain>
    </source>
</reference>
<dbReference type="Gene3D" id="1.20.1260.40">
    <property type="match status" value="1"/>
</dbReference>
<proteinExistence type="predicted"/>
<evidence type="ECO:0000313" key="2">
    <source>
        <dbReference type="EMBL" id="QDL53662.1"/>
    </source>
</evidence>
<evidence type="ECO:0000313" key="3">
    <source>
        <dbReference type="Proteomes" id="UP000317365"/>
    </source>
</evidence>
<organism evidence="2 3">
    <name type="scientific">Rhodoferax aquaticus</name>
    <dbReference type="NCBI Taxonomy" id="2527691"/>
    <lineage>
        <taxon>Bacteria</taxon>
        <taxon>Pseudomonadati</taxon>
        <taxon>Pseudomonadota</taxon>
        <taxon>Betaproteobacteria</taxon>
        <taxon>Burkholderiales</taxon>
        <taxon>Comamonadaceae</taxon>
        <taxon>Rhodoferax</taxon>
    </lineage>
</organism>
<dbReference type="RefSeq" id="WP_142809771.1">
    <property type="nucleotide sequence ID" value="NZ_CP036282.1"/>
</dbReference>
<dbReference type="AlphaFoldDB" id="A0A515ELX8"/>
<feature type="domain" description="DUF5623" evidence="1">
    <location>
        <begin position="316"/>
        <end position="435"/>
    </location>
</feature>
<evidence type="ECO:0000259" key="1">
    <source>
        <dbReference type="Pfam" id="PF18536"/>
    </source>
</evidence>